<proteinExistence type="inferred from homology"/>
<dbReference type="EC" id="3.2.1.114" evidence="9"/>
<dbReference type="PROSITE" id="PS50255">
    <property type="entry name" value="CYTOCHROME_B5_2"/>
    <property type="match status" value="1"/>
</dbReference>
<evidence type="ECO:0000256" key="12">
    <source>
        <dbReference type="SAM" id="MobiDB-lite"/>
    </source>
</evidence>
<evidence type="ECO:0000256" key="6">
    <source>
        <dbReference type="ARBA" id="ARBA00022833"/>
    </source>
</evidence>
<dbReference type="InterPro" id="IPR028995">
    <property type="entry name" value="Glyco_hydro_57/38_cen_sf"/>
</dbReference>
<dbReference type="SUPFAM" id="SSF74650">
    <property type="entry name" value="Galactose mutarotase-like"/>
    <property type="match status" value="1"/>
</dbReference>
<dbReference type="GO" id="GO:0006491">
    <property type="term" value="P:N-glycan processing"/>
    <property type="evidence" value="ECO:0007669"/>
    <property type="project" value="TreeGrafter"/>
</dbReference>
<dbReference type="SUPFAM" id="SSF55856">
    <property type="entry name" value="Cytochrome b5-like heme/steroid binding domain"/>
    <property type="match status" value="1"/>
</dbReference>
<evidence type="ECO:0000256" key="3">
    <source>
        <dbReference type="ARBA" id="ARBA00011748"/>
    </source>
</evidence>
<comment type="function">
    <text evidence="8">Catalyzes the first committed step in the biosynthesis of complex N-glycans. It controls conversion of high mannose to complex N-glycans; the final hydrolytic step in the N-glycan maturation pathway.</text>
</comment>
<dbReference type="InterPro" id="IPR037094">
    <property type="entry name" value="Glyco_hydro_38_cen_sf"/>
</dbReference>
<evidence type="ECO:0000313" key="16">
    <source>
        <dbReference type="Proteomes" id="UP000183832"/>
    </source>
</evidence>
<dbReference type="SUPFAM" id="SSF88688">
    <property type="entry name" value="Families 57/38 glycoside transferase middle domain"/>
    <property type="match status" value="1"/>
</dbReference>
<feature type="compositionally biased region" description="Basic and acidic residues" evidence="12">
    <location>
        <begin position="1703"/>
        <end position="1715"/>
    </location>
</feature>
<keyword evidence="4" id="KW-0479">Metal-binding</keyword>
<keyword evidence="16" id="KW-1185">Reference proteome</keyword>
<dbReference type="GO" id="GO:0006013">
    <property type="term" value="P:mannose metabolic process"/>
    <property type="evidence" value="ECO:0007669"/>
    <property type="project" value="InterPro"/>
</dbReference>
<dbReference type="GO" id="GO:0000139">
    <property type="term" value="C:Golgi membrane"/>
    <property type="evidence" value="ECO:0007669"/>
    <property type="project" value="TreeGrafter"/>
</dbReference>
<dbReference type="SUPFAM" id="SSF88713">
    <property type="entry name" value="Glycoside hydrolase/deacetylase"/>
    <property type="match status" value="1"/>
</dbReference>
<evidence type="ECO:0000256" key="11">
    <source>
        <dbReference type="ARBA" id="ARBA00093232"/>
    </source>
</evidence>
<dbReference type="CDD" id="cd22386">
    <property type="entry name" value="KH-I_KHDC4_rpt2"/>
    <property type="match status" value="1"/>
</dbReference>
<evidence type="ECO:0000259" key="14">
    <source>
        <dbReference type="PROSITE" id="PS50255"/>
    </source>
</evidence>
<name>A0A1J1J1Q3_9DIPT</name>
<evidence type="ECO:0000313" key="15">
    <source>
        <dbReference type="EMBL" id="CRL06327.1"/>
    </source>
</evidence>
<comment type="similarity">
    <text evidence="2">Belongs to the glycosyl hydrolase 38 family.</text>
</comment>
<dbReference type="GO" id="GO:0003723">
    <property type="term" value="F:RNA binding"/>
    <property type="evidence" value="ECO:0007669"/>
    <property type="project" value="InterPro"/>
</dbReference>
<keyword evidence="5" id="KW-0378">Hydrolase</keyword>
<comment type="cofactor">
    <cofactor evidence="1">
        <name>Zn(2+)</name>
        <dbReference type="ChEBI" id="CHEBI:29105"/>
    </cofactor>
</comment>
<dbReference type="InterPro" id="IPR015341">
    <property type="entry name" value="Glyco_hydro_38_cen"/>
</dbReference>
<dbReference type="PRINTS" id="PR00363">
    <property type="entry name" value="CYTOCHROMEB5"/>
</dbReference>
<dbReference type="InterPro" id="IPR013780">
    <property type="entry name" value="Glyco_hydro_b"/>
</dbReference>
<dbReference type="PANTHER" id="PTHR11607">
    <property type="entry name" value="ALPHA-MANNOSIDASE"/>
    <property type="match status" value="1"/>
</dbReference>
<feature type="compositionally biased region" description="Polar residues" evidence="12">
    <location>
        <begin position="1908"/>
        <end position="1921"/>
    </location>
</feature>
<keyword evidence="7" id="KW-0326">Glycosidase</keyword>
<evidence type="ECO:0000256" key="8">
    <source>
        <dbReference type="ARBA" id="ARBA00059516"/>
    </source>
</evidence>
<dbReference type="SUPFAM" id="SSF54791">
    <property type="entry name" value="Eukaryotic type KH-domain (KH-domain type I)"/>
    <property type="match status" value="1"/>
</dbReference>
<dbReference type="GO" id="GO:0046872">
    <property type="term" value="F:metal ion binding"/>
    <property type="evidence" value="ECO:0007669"/>
    <property type="project" value="UniProtKB-KW"/>
</dbReference>
<evidence type="ECO:0000256" key="2">
    <source>
        <dbReference type="ARBA" id="ARBA00009792"/>
    </source>
</evidence>
<dbReference type="InterPro" id="IPR011013">
    <property type="entry name" value="Gal_mutarotase_sf_dom"/>
</dbReference>
<evidence type="ECO:0000256" key="13">
    <source>
        <dbReference type="SAM" id="Phobius"/>
    </source>
</evidence>
<sequence length="1982" mass="227804">MTIKIFRRGSARIGIISACIIILICLYYISIGSSQNSKDLQMKSKLSGTHHNNNQSNWPNWFRDNINHLKSSKKSSKQKSFNTEDIDDDDNEKWNECSVLEETQADINTKEVFSKFEFEPDWMKTKEYWDKDFETRYDKLMKDPHRPPPKIFVTPHSHNDPGWLKTFVNYFQSDTRQIINLAATKMPEFRNMTFIWSEISYLNMWWEQAHPSRQRALKKLIDEGRLEITTGGWVMTDEANSHYFAMLDQLIEGHQWVKTNLNYIPKTGWSIDPFGHGSTVPYLLASSGFEGTIIQRIHYNWKQWFAKHQAGDFLWMPHWKSSTSKSHTMLTHNMPFDIYSIKHSCGPHPFICLNFDFRKIPGEYTEYSIKAQFITDENIQAKADLLMEQYTRTASLFTHNVALIPVGDDFRYNHEREFNQQYENYKKLIDFISANSATRYKNATIQFGTPVDYFRAIEQRQKHKFPSLVGDFFVYADIFNEARPAYWSGYFTTRPYYKLMSRDLEHNLRALEILFTLAFNKARQSEKSNAFKIYEKNYEKIIQARRNLGLFQHHDAITGTSKANVMRDYMNRLYESIQDCVKLQQQTIELLVQKSPENFQHSFIISELERDNFNRSPRKSASLVTPEKNVQVVLYNPLAQERTEIVLLRVVKINVKILDSNGVELPYQINPVFNVTEHYESLSRKTVVSNREFELMFLAKLSPLSLSVFTLTYQNDTRSKLATIYCDDCKEDTSKHVDNDTPSPFDIKPKQSGDIQVENSKMRLLFDGESGFLKAMTKKNYGKLIQMAIKFGAYKSAQFHSGAYLFRPESNDQKSAEKDVFENYKEKEIMITTGPLASDVSVIHGAFLAHTVRIFKTQTHLDTAIYIENDIDFENPPKNRETEMFMRLITSIENGDDPEFYGDLNGFQWQPRKKVPQIGIEGNYFPITSSAFIQDNQMRLTLMTTHAQGAASLESGQLEVMLDRRTLYDDYRGMGEGVVDSRLTRHQFWLTMEFFEEKMTKNDEKLYFVPSLQAQHLTYALNYPVNIYFIEKYDEAQTIDINHHVQLLNYQLPCDLHLVNLRTLTEHNLPLFPSKSALLIMQRFGYDCRLSQIGDDDDDESYANQCLKVKGKFSSLKLFKDVEHPGGEEVLIEYAGKDSTEAFDDVGHSQDAKDILKQYHVGSIIESERASNKKAKKKEETKSFSMQMVNAKSCIERVFINLNAPPSFQLRQKILGDNNTNLQYIIQETKANVTLRGRGSGYIEQNGVESNEQLHLSIEHPVMKSLIEAKNLAKNLVETIQQDLQLFLQPNQQNVQSQQQQQQVQPPPIIQTVIILFSDNFGFDLSFLKFIYLFFLSFLKSTQQISIPQAVLSCPPPTIIQNNALQPTHIIQQQSFIPQQQIIPHNVPMQIIQQTPINIPPPTGIPIRTNPIVQFQGQSLQPTNIQIQGANNGQQILLNQTPTQQYQLQYIPSVNTPQVQTIQHVLQPQQQIQGILQPGANGQQYITVQGNTAFMIPPPNIIQTQNHQNIGTVFNTPPTITLNPDDLKNDGKLKVDGNVDQKNNNQNLQPMAATRIVTNVPLNQPPPILNCPPPQIFNQQQQQPTQQQQIQFITNPWQQQQQQQQQQIQIVTQPQTIQSSGQMLTTLNSPQNVTGGSGSGQSYQQIQFHQATVTQPPPPTTTQIQTNHHQLQHHQPNMSFQQQFEQKINAGDTQQQQQRAGKRKFESETDADKTFPKMGVGQNMTEHATSSKIQKNRMMSNQPAINNHFIKMNNISTSSSAGKNNGDDITQRSVNNSNNTTTNKAMFNRNISNNNSSLNNQKSLATTTVESKLKKSIGKSDNDASDMNDQATNFTVMNNQSQQQMRGVGNNQNFRFSTSPSFVHQQPPPITQNSQFSGPRGQIMSNSSLGLYQNVGQNQMMQQPPPSVTTTTSHQFNQQDPPPNIYQQNNHQNFVVNTQQGSMNIRFNNPHQHQQQQNDGHAAIMATNYQQQQQHQPRFRQW</sequence>
<dbReference type="InterPro" id="IPR047889">
    <property type="entry name" value="KHDC4_KH-I_second"/>
</dbReference>
<dbReference type="FunFam" id="3.20.110.10:FF:000007">
    <property type="entry name" value="Alpha-mannosidase"/>
    <property type="match status" value="1"/>
</dbReference>
<accession>A0A1J1J1Q3</accession>
<dbReference type="Pfam" id="PF09261">
    <property type="entry name" value="Alpha-mann_mid"/>
    <property type="match status" value="1"/>
</dbReference>
<keyword evidence="13" id="KW-1133">Transmembrane helix</keyword>
<feature type="compositionally biased region" description="Polar residues" evidence="12">
    <location>
        <begin position="1687"/>
        <end position="1699"/>
    </location>
</feature>
<dbReference type="Pfam" id="PF22675">
    <property type="entry name" value="KH-I_KHDC4-BBP"/>
    <property type="match status" value="1"/>
</dbReference>
<evidence type="ECO:0000256" key="4">
    <source>
        <dbReference type="ARBA" id="ARBA00022723"/>
    </source>
</evidence>
<gene>
    <name evidence="15" type="primary">similar to Alpha-mannosidase 2</name>
    <name evidence="15" type="ORF">CLUMA_CG018941</name>
</gene>
<dbReference type="STRING" id="568069.A0A1J1J1Q3"/>
<dbReference type="InterPro" id="IPR011682">
    <property type="entry name" value="Glyco_hydro_38_C"/>
</dbReference>
<dbReference type="Gene3D" id="3.10.120.10">
    <property type="entry name" value="Cytochrome b5-like heme/steroid binding domain"/>
    <property type="match status" value="1"/>
</dbReference>
<feature type="domain" description="Cytochrome b5 heme-binding" evidence="14">
    <location>
        <begin position="1123"/>
        <end position="1165"/>
    </location>
</feature>
<reference evidence="15 16" key="1">
    <citation type="submission" date="2015-04" db="EMBL/GenBank/DDBJ databases">
        <authorList>
            <person name="Syromyatnikov M.Y."/>
            <person name="Popov V.N."/>
        </authorList>
    </citation>
    <scope>NUCLEOTIDE SEQUENCE [LARGE SCALE GENOMIC DNA]</scope>
</reference>
<feature type="transmembrane region" description="Helical" evidence="13">
    <location>
        <begin position="12"/>
        <end position="31"/>
    </location>
</feature>
<dbReference type="OrthoDB" id="10261055at2759"/>
<evidence type="ECO:0000256" key="1">
    <source>
        <dbReference type="ARBA" id="ARBA00001947"/>
    </source>
</evidence>
<dbReference type="Gene3D" id="2.60.40.1180">
    <property type="entry name" value="Golgi alpha-mannosidase II"/>
    <property type="match status" value="1"/>
</dbReference>
<dbReference type="SMART" id="SM01117">
    <property type="entry name" value="Cyt-b5"/>
    <property type="match status" value="1"/>
</dbReference>
<dbReference type="InterPro" id="IPR000602">
    <property type="entry name" value="Glyco_hydro_38_N"/>
</dbReference>
<keyword evidence="13" id="KW-0472">Membrane</keyword>
<dbReference type="PANTHER" id="PTHR11607:SF70">
    <property type="entry name" value="ALPHA-MANNOSIDASE"/>
    <property type="match status" value="1"/>
</dbReference>
<dbReference type="Gene3D" id="2.70.98.30">
    <property type="entry name" value="Golgi alpha-mannosidase II, domain 4"/>
    <property type="match status" value="1"/>
</dbReference>
<dbReference type="Pfam" id="PF00173">
    <property type="entry name" value="Cyt-b5"/>
    <property type="match status" value="1"/>
</dbReference>
<organism evidence="15 16">
    <name type="scientific">Clunio marinus</name>
    <dbReference type="NCBI Taxonomy" id="568069"/>
    <lineage>
        <taxon>Eukaryota</taxon>
        <taxon>Metazoa</taxon>
        <taxon>Ecdysozoa</taxon>
        <taxon>Arthropoda</taxon>
        <taxon>Hexapoda</taxon>
        <taxon>Insecta</taxon>
        <taxon>Pterygota</taxon>
        <taxon>Neoptera</taxon>
        <taxon>Endopterygota</taxon>
        <taxon>Diptera</taxon>
        <taxon>Nematocera</taxon>
        <taxon>Chironomoidea</taxon>
        <taxon>Chironomidae</taxon>
        <taxon>Clunio</taxon>
    </lineage>
</organism>
<dbReference type="Proteomes" id="UP000183832">
    <property type="component" value="Unassembled WGS sequence"/>
</dbReference>
<dbReference type="InterPro" id="IPR001199">
    <property type="entry name" value="Cyt_B5-like_heme/steroid-bd"/>
</dbReference>
<keyword evidence="6" id="KW-0862">Zinc</keyword>
<protein>
    <recommendedName>
        <fullName evidence="9">mannosyl-oligosaccharide 1,3-1,6-alpha-mannosidase</fullName>
        <ecNumber evidence="9">3.2.1.114</ecNumber>
    </recommendedName>
    <alternativeName>
        <fullName evidence="10">Mannosyl-oligosaccharide 1,3-1,6-alpha-mannosidase</fullName>
    </alternativeName>
</protein>
<dbReference type="InterPro" id="IPR055256">
    <property type="entry name" value="KH_1_KHDC4/BBP-like"/>
</dbReference>
<dbReference type="Gene3D" id="1.20.1270.50">
    <property type="entry name" value="Glycoside hydrolase family 38, central domain"/>
    <property type="match status" value="1"/>
</dbReference>
<dbReference type="Pfam" id="PF07748">
    <property type="entry name" value="Glyco_hydro_38C"/>
    <property type="match status" value="1"/>
</dbReference>
<dbReference type="FunFam" id="3.30.1370.10:FF:000037">
    <property type="entry name" value="KH domain protein"/>
    <property type="match status" value="1"/>
</dbReference>
<dbReference type="Gene3D" id="3.20.110.10">
    <property type="entry name" value="Glycoside hydrolase 38, N terminal domain"/>
    <property type="match status" value="1"/>
</dbReference>
<feature type="region of interest" description="Disordered" evidence="12">
    <location>
        <begin position="1687"/>
        <end position="1721"/>
    </location>
</feature>
<keyword evidence="13" id="KW-0812">Transmembrane</keyword>
<dbReference type="InterPro" id="IPR036612">
    <property type="entry name" value="KH_dom_type_1_sf"/>
</dbReference>
<dbReference type="InterPro" id="IPR011330">
    <property type="entry name" value="Glyco_hydro/deAcase_b/a-brl"/>
</dbReference>
<comment type="subunit">
    <text evidence="3">Homodimer; disulfide-linked.</text>
</comment>
<evidence type="ECO:0000256" key="5">
    <source>
        <dbReference type="ARBA" id="ARBA00022801"/>
    </source>
</evidence>
<feature type="region of interest" description="Disordered" evidence="12">
    <location>
        <begin position="1900"/>
        <end position="1921"/>
    </location>
</feature>
<evidence type="ECO:0000256" key="10">
    <source>
        <dbReference type="ARBA" id="ARBA00083602"/>
    </source>
</evidence>
<comment type="catalytic activity">
    <reaction evidence="11">
        <text>N(4)-{beta-D-GlcNAc-(1-&gt;2)-alpha-D-Man-(1-&gt;3)-[alpha-D-Man-(1-&gt;3)-[alpha-D-Man-(1-&gt;6)]-alpha-D-Man-(1-&gt;6)]-beta-D-Man-(1-&gt;4)-beta-D-GlcNAc-(1-&gt;4)-beta-D-GlcNAc}-L-asparaginyl-[protein] + 2 H2O = 2 alpha-D-mannopyranose + an N(4)-{beta-D-GlcNAc-(1-&gt;2)-alpha-D-Man-(1-&gt;3)-[alpha-D-Man-(1-&gt;6)]-beta-D-Man-(1-&gt;4)-beta-D-GlcNAc-(1-&gt;4)-beta-D-GlcNAc}-L-asparaginyl-[protein]</text>
        <dbReference type="Rhea" id="RHEA:56052"/>
        <dbReference type="Rhea" id="RHEA-COMP:14368"/>
        <dbReference type="Rhea" id="RHEA-COMP:14369"/>
        <dbReference type="ChEBI" id="CHEBI:15377"/>
        <dbReference type="ChEBI" id="CHEBI:28729"/>
        <dbReference type="ChEBI" id="CHEBI:60615"/>
        <dbReference type="ChEBI" id="CHEBI:60625"/>
        <dbReference type="EC" id="3.2.1.114"/>
    </reaction>
</comment>
<dbReference type="GO" id="GO:0004572">
    <property type="term" value="F:mannosyl-oligosaccharide 1,3-1,6-alpha-mannosidase activity"/>
    <property type="evidence" value="ECO:0007669"/>
    <property type="project" value="UniProtKB-EC"/>
</dbReference>
<dbReference type="InterPro" id="IPR027291">
    <property type="entry name" value="Glyco_hydro_38_N_sf"/>
</dbReference>
<dbReference type="InterPro" id="IPR050843">
    <property type="entry name" value="Glycosyl_Hydrlase_38"/>
</dbReference>
<dbReference type="EMBL" id="CVRI01000066">
    <property type="protein sequence ID" value="CRL06327.1"/>
    <property type="molecule type" value="Genomic_DNA"/>
</dbReference>
<evidence type="ECO:0000256" key="7">
    <source>
        <dbReference type="ARBA" id="ARBA00023295"/>
    </source>
</evidence>
<dbReference type="Pfam" id="PF01074">
    <property type="entry name" value="Glyco_hydro_38N"/>
    <property type="match status" value="1"/>
</dbReference>
<dbReference type="Gene3D" id="3.30.1370.10">
    <property type="entry name" value="K Homology domain, type 1"/>
    <property type="match status" value="1"/>
</dbReference>
<dbReference type="SMART" id="SM00872">
    <property type="entry name" value="Alpha-mann_mid"/>
    <property type="match status" value="1"/>
</dbReference>
<dbReference type="FunFam" id="1.20.1270.50:FF:000001">
    <property type="entry name" value="Alpha-mannosidase"/>
    <property type="match status" value="1"/>
</dbReference>
<feature type="compositionally biased region" description="Low complexity" evidence="12">
    <location>
        <begin position="1775"/>
        <end position="1784"/>
    </location>
</feature>
<dbReference type="InterPro" id="IPR036400">
    <property type="entry name" value="Cyt_B5-like_heme/steroid_sf"/>
</dbReference>
<dbReference type="GO" id="GO:0030246">
    <property type="term" value="F:carbohydrate binding"/>
    <property type="evidence" value="ECO:0007669"/>
    <property type="project" value="InterPro"/>
</dbReference>
<feature type="region of interest" description="Disordered" evidence="12">
    <location>
        <begin position="1758"/>
        <end position="1784"/>
    </location>
</feature>
<evidence type="ECO:0000256" key="9">
    <source>
        <dbReference type="ARBA" id="ARBA00066412"/>
    </source>
</evidence>